<dbReference type="KEGG" id="syn:sll1219"/>
<dbReference type="IntAct" id="P74028">
    <property type="interactions" value="5"/>
</dbReference>
<evidence type="ECO:0000313" key="2">
    <source>
        <dbReference type="Proteomes" id="UP000001425"/>
    </source>
</evidence>
<keyword evidence="2" id="KW-1185">Reference proteome</keyword>
<reference evidence="1 2" key="2">
    <citation type="journal article" date="1996" name="DNA Res.">
        <title>Sequence analysis of the genome of the unicellular cyanobacterium Synechocystis sp. strain PCC6803. II. Sequence determination of the entire genome and assignment of potential protein-coding regions.</title>
        <authorList>
            <person name="Kaneko T."/>
            <person name="Sato S."/>
            <person name="Kotani H."/>
            <person name="Tanaka A."/>
            <person name="Asamizu E."/>
            <person name="Nakamura Y."/>
            <person name="Miyajima N."/>
            <person name="Hirosawa M."/>
            <person name="Sugiura M."/>
            <person name="Sasamoto S."/>
            <person name="Kimura T."/>
            <person name="Hosouchi T."/>
            <person name="Matsuno A."/>
            <person name="Muraki A."/>
            <person name="Nakazaki N."/>
            <person name="Naruo K."/>
            <person name="Okumura S."/>
            <person name="Shimpo S."/>
            <person name="Takeuchi C."/>
            <person name="Wada T."/>
            <person name="Watanabe A."/>
            <person name="Yamada M."/>
            <person name="Yasuda M."/>
            <person name="Tabata S."/>
        </authorList>
    </citation>
    <scope>NUCLEOTIDE SEQUENCE [LARGE SCALE GENOMIC DNA]</scope>
    <source>
        <strain evidence="2">ATCC 27184 / PCC 6803 / Kazusa</strain>
    </source>
</reference>
<proteinExistence type="predicted"/>
<dbReference type="STRING" id="1148.gene:10498972"/>
<sequence>MHYAIPKTYAELDALRRFPANEELVAVAIAGVINWARAHDQSLDDVVQEILAEDGLLDYVQRDRLSEMIVQAWQALPHLPNPLPSGAPSVPGNWWEPRSKAAVKVPSH</sequence>
<dbReference type="EMBL" id="BA000022">
    <property type="protein sequence ID" value="BAA18101.1"/>
    <property type="molecule type" value="Genomic_DNA"/>
</dbReference>
<dbReference type="eggNOG" id="ENOG5032ZRQ">
    <property type="taxonomic scope" value="Bacteria"/>
</dbReference>
<dbReference type="EnsemblBacteria" id="BAA18101">
    <property type="protein sequence ID" value="BAA18101"/>
    <property type="gene ID" value="BAA18101"/>
</dbReference>
<organism evidence="1 2">
    <name type="scientific">Synechocystis sp. (strain ATCC 27184 / PCC 6803 / Kazusa)</name>
    <dbReference type="NCBI Taxonomy" id="1111708"/>
    <lineage>
        <taxon>Bacteria</taxon>
        <taxon>Bacillati</taxon>
        <taxon>Cyanobacteriota</taxon>
        <taxon>Cyanophyceae</taxon>
        <taxon>Synechococcales</taxon>
        <taxon>Merismopediaceae</taxon>
        <taxon>Synechocystis</taxon>
    </lineage>
</organism>
<gene>
    <name evidence="1" type="ordered locus">sll1219</name>
</gene>
<name>P74028_SYNY3</name>
<evidence type="ECO:0000313" key="1">
    <source>
        <dbReference type="EMBL" id="BAA18101.1"/>
    </source>
</evidence>
<dbReference type="AlphaFoldDB" id="P74028"/>
<accession>P74028</accession>
<dbReference type="InParanoid" id="P74028"/>
<reference evidence="1 2" key="1">
    <citation type="journal article" date="1995" name="DNA Res.">
        <title>Sequence analysis of the genome of the unicellular cyanobacterium Synechocystis sp. strain PCC6803. I. Sequence features in the 1 Mb region from map positions 64% to 92% of the genome.</title>
        <authorList>
            <person name="Kaneko T."/>
            <person name="Tanaka A."/>
            <person name="Sato S."/>
            <person name="Kotani H."/>
            <person name="Sazuka T."/>
            <person name="Miyajima N."/>
            <person name="Sugiura M."/>
            <person name="Tabata S."/>
        </authorList>
    </citation>
    <scope>NUCLEOTIDE SEQUENCE [LARGE SCALE GENOMIC DNA]</scope>
    <source>
        <strain evidence="2">ATCC 27184 / PCC 6803 / Kazusa</strain>
    </source>
</reference>
<protein>
    <submittedName>
        <fullName evidence="1">Sll1219 protein</fullName>
    </submittedName>
</protein>
<dbReference type="PIR" id="S75540">
    <property type="entry name" value="S75540"/>
</dbReference>
<dbReference type="Proteomes" id="UP000001425">
    <property type="component" value="Chromosome"/>
</dbReference>
<dbReference type="PaxDb" id="1148-1653185"/>